<evidence type="ECO:0000259" key="2">
    <source>
        <dbReference type="Pfam" id="PF00586"/>
    </source>
</evidence>
<dbReference type="InterPro" id="IPR036921">
    <property type="entry name" value="PurM-like_N_sf"/>
</dbReference>
<dbReference type="EMBL" id="JAGGLL010000015">
    <property type="protein sequence ID" value="MBP2022339.1"/>
    <property type="molecule type" value="Genomic_DNA"/>
</dbReference>
<name>A0ABS4K6T8_9CLOT</name>
<dbReference type="NCBIfam" id="TIGR02124">
    <property type="entry name" value="hypE"/>
    <property type="match status" value="1"/>
</dbReference>
<protein>
    <submittedName>
        <fullName evidence="4">Hydrogenase expression/formation protein HypE</fullName>
    </submittedName>
</protein>
<dbReference type="Proteomes" id="UP001519308">
    <property type="component" value="Unassembled WGS sequence"/>
</dbReference>
<dbReference type="SUPFAM" id="SSF56042">
    <property type="entry name" value="PurM C-terminal domain-like"/>
    <property type="match status" value="1"/>
</dbReference>
<dbReference type="Pfam" id="PF02769">
    <property type="entry name" value="AIRS_C"/>
    <property type="match status" value="1"/>
</dbReference>
<dbReference type="PANTHER" id="PTHR30303">
    <property type="entry name" value="HYDROGENASE ISOENZYMES FORMATION PROTEIN HYPE"/>
    <property type="match status" value="1"/>
</dbReference>
<dbReference type="CDD" id="cd02197">
    <property type="entry name" value="HypE"/>
    <property type="match status" value="1"/>
</dbReference>
<gene>
    <name evidence="4" type="ORF">J2Z44_002160</name>
</gene>
<comment type="caution">
    <text evidence="4">The sequence shown here is derived from an EMBL/GenBank/DDBJ whole genome shotgun (WGS) entry which is preliminary data.</text>
</comment>
<dbReference type="InterPro" id="IPR016188">
    <property type="entry name" value="PurM-like_N"/>
</dbReference>
<dbReference type="PANTHER" id="PTHR30303:SF0">
    <property type="entry name" value="CARBAMOYL DEHYDRATASE HYPE"/>
    <property type="match status" value="1"/>
</dbReference>
<feature type="domain" description="PurM-like N-terminal" evidence="2">
    <location>
        <begin position="36"/>
        <end position="148"/>
    </location>
</feature>
<proteinExistence type="inferred from homology"/>
<dbReference type="Gene3D" id="3.90.650.10">
    <property type="entry name" value="PurM-like C-terminal domain"/>
    <property type="match status" value="1"/>
</dbReference>
<evidence type="ECO:0000259" key="3">
    <source>
        <dbReference type="Pfam" id="PF02769"/>
    </source>
</evidence>
<dbReference type="PIRSF" id="PIRSF005644">
    <property type="entry name" value="Hdrgns_mtr_HypE"/>
    <property type="match status" value="1"/>
</dbReference>
<dbReference type="InterPro" id="IPR011854">
    <property type="entry name" value="HypE"/>
</dbReference>
<dbReference type="Gene3D" id="3.30.1330.10">
    <property type="entry name" value="PurM-like, N-terminal domain"/>
    <property type="match status" value="1"/>
</dbReference>
<accession>A0ABS4K6T8</accession>
<dbReference type="RefSeq" id="WP_209649559.1">
    <property type="nucleotide sequence ID" value="NZ_JAGGLL010000015.1"/>
</dbReference>
<dbReference type="SUPFAM" id="SSF55326">
    <property type="entry name" value="PurM N-terminal domain-like"/>
    <property type="match status" value="1"/>
</dbReference>
<sequence length="330" mass="35998">MDTISLVHGEGGKHTQQLIKELFYKEFSNDNLLKDKDAAVLSLETQSIAFTTDSFVVNPLFFPGGDIGRLCISGTVNDLVTSFSIPKYISLSLIIEEGFSFKALKEIVASIKKTSEEAGVTIVTGDTKVVEKDKVDGVFINTSGIGIIAHSLKDIIKSGDKIIITSNIAEHGTAIASSRYGLEVIGDIKSDVAPLNDLISVLWDYREYIRLLKDPTRGGVAQCFNEIASKYSVGLNILEYKIPIRKEVKALNGIIGLDPYYLASEGVMVLIADGPMAIDIVQQLNKDEKYKNAAIIGEVTEGHKKVVLENSHGGKHVLRELEGVMLPRIC</sequence>
<evidence type="ECO:0000313" key="4">
    <source>
        <dbReference type="EMBL" id="MBP2022339.1"/>
    </source>
</evidence>
<dbReference type="Pfam" id="PF00586">
    <property type="entry name" value="AIRS"/>
    <property type="match status" value="1"/>
</dbReference>
<reference evidence="4 5" key="1">
    <citation type="submission" date="2021-03" db="EMBL/GenBank/DDBJ databases">
        <title>Genomic Encyclopedia of Type Strains, Phase IV (KMG-IV): sequencing the most valuable type-strain genomes for metagenomic binning, comparative biology and taxonomic classification.</title>
        <authorList>
            <person name="Goeker M."/>
        </authorList>
    </citation>
    <scope>NUCLEOTIDE SEQUENCE [LARGE SCALE GENOMIC DNA]</scope>
    <source>
        <strain evidence="4 5">DSM 28650</strain>
    </source>
</reference>
<keyword evidence="5" id="KW-1185">Reference proteome</keyword>
<evidence type="ECO:0000313" key="5">
    <source>
        <dbReference type="Proteomes" id="UP001519308"/>
    </source>
</evidence>
<dbReference type="InterPro" id="IPR036676">
    <property type="entry name" value="PurM-like_C_sf"/>
</dbReference>
<organism evidence="4 5">
    <name type="scientific">Clostridium punense</name>
    <dbReference type="NCBI Taxonomy" id="1054297"/>
    <lineage>
        <taxon>Bacteria</taxon>
        <taxon>Bacillati</taxon>
        <taxon>Bacillota</taxon>
        <taxon>Clostridia</taxon>
        <taxon>Eubacteriales</taxon>
        <taxon>Clostridiaceae</taxon>
        <taxon>Clostridium</taxon>
    </lineage>
</organism>
<feature type="domain" description="PurM-like C-terminal" evidence="3">
    <location>
        <begin position="157"/>
        <end position="306"/>
    </location>
</feature>
<comment type="similarity">
    <text evidence="1">Belongs to the HypE family.</text>
</comment>
<evidence type="ECO:0000256" key="1">
    <source>
        <dbReference type="ARBA" id="ARBA00006243"/>
    </source>
</evidence>
<dbReference type="InterPro" id="IPR010918">
    <property type="entry name" value="PurM-like_C_dom"/>
</dbReference>